<proteinExistence type="inferred from homology"/>
<comment type="caution">
    <text evidence="9">The sequence shown here is derived from an EMBL/GenBank/DDBJ whole genome shotgun (WGS) entry which is preliminary data.</text>
</comment>
<evidence type="ECO:0000256" key="3">
    <source>
        <dbReference type="ARBA" id="ARBA00023242"/>
    </source>
</evidence>
<keyword evidence="5" id="KW-0010">Activator</keyword>
<keyword evidence="5" id="KW-0805">Transcription regulation</keyword>
<evidence type="ECO:0000256" key="4">
    <source>
        <dbReference type="PROSITE-ProRule" id="PRU01002"/>
    </source>
</evidence>
<reference evidence="10" key="1">
    <citation type="journal article" date="2024" name="IScience">
        <title>Strigolactones Initiate the Formation of Haustorium-like Structures in Castilleja.</title>
        <authorList>
            <person name="Buerger M."/>
            <person name="Peterson D."/>
            <person name="Chory J."/>
        </authorList>
    </citation>
    <scope>NUCLEOTIDE SEQUENCE [LARGE SCALE GENOMIC DNA]</scope>
</reference>
<dbReference type="GO" id="GO:0005524">
    <property type="term" value="F:ATP binding"/>
    <property type="evidence" value="ECO:0007669"/>
    <property type="project" value="UniProtKB-UniRule"/>
</dbReference>
<keyword evidence="3 4" id="KW-0539">Nucleus</keyword>
<protein>
    <recommendedName>
        <fullName evidence="5">Growth-regulating factor</fullName>
    </recommendedName>
</protein>
<dbReference type="Pfam" id="PF08879">
    <property type="entry name" value="WRC"/>
    <property type="match status" value="1"/>
</dbReference>
<evidence type="ECO:0000259" key="7">
    <source>
        <dbReference type="PROSITE" id="PS51666"/>
    </source>
</evidence>
<keyword evidence="5" id="KW-0804">Transcription</keyword>
<keyword evidence="10" id="KW-1185">Reference proteome</keyword>
<gene>
    <name evidence="9" type="ORF">CASFOL_030757</name>
</gene>
<feature type="domain" description="WRC" evidence="8">
    <location>
        <begin position="83"/>
        <end position="127"/>
    </location>
</feature>
<evidence type="ECO:0000313" key="10">
    <source>
        <dbReference type="Proteomes" id="UP001632038"/>
    </source>
</evidence>
<dbReference type="SMART" id="SM00951">
    <property type="entry name" value="QLQ"/>
    <property type="match status" value="1"/>
</dbReference>
<dbReference type="Pfam" id="PF08880">
    <property type="entry name" value="QLQ"/>
    <property type="match status" value="1"/>
</dbReference>
<sequence>MMMMSCGERNNIRYPFTASQWQELEQQALVFKYMVSGMPIPPDLIFTVRTSLDSSLSSKLLLHQSPQLGWNGYQIAGFGRKIDPEPGRCRRTDGKKWRCSKDAYPDSKYCERHMHRGRNRSRKPVENNNNNISSPKTTEKSAMNNLSTTPFSSSQDQSINNNISTKFFLDSNDYTYSPYKPYSHGNGDGLKRESDDKHGIFSGAQLGFSLSQLKENNKAYSYYSSSSSSAGLGNHYYNNIGKDNTNNINVNDQPSKKVMHHFLDEWSPKDNDNTQLSMSIPNSSLHDFFMTQK</sequence>
<feature type="short sequence motif" description="Bipartite nuclear localization signal" evidence="4">
    <location>
        <begin position="116"/>
        <end position="123"/>
    </location>
</feature>
<evidence type="ECO:0000256" key="6">
    <source>
        <dbReference type="SAM" id="MobiDB-lite"/>
    </source>
</evidence>
<dbReference type="GO" id="GO:0005634">
    <property type="term" value="C:nucleus"/>
    <property type="evidence" value="ECO:0007669"/>
    <property type="project" value="UniProtKB-SubCell"/>
</dbReference>
<dbReference type="PROSITE" id="PS51667">
    <property type="entry name" value="WRC"/>
    <property type="match status" value="1"/>
</dbReference>
<comment type="function">
    <text evidence="5">Transcription activator.</text>
</comment>
<dbReference type="InterPro" id="IPR014978">
    <property type="entry name" value="Gln-Leu-Gln_QLQ"/>
</dbReference>
<evidence type="ECO:0000256" key="5">
    <source>
        <dbReference type="RuleBase" id="RU367127"/>
    </source>
</evidence>
<dbReference type="PANTHER" id="PTHR31602">
    <property type="entry name" value="GROWTH-REGULATING FACTOR 5"/>
    <property type="match status" value="1"/>
</dbReference>
<feature type="region of interest" description="Disordered" evidence="6">
    <location>
        <begin position="115"/>
        <end position="158"/>
    </location>
</feature>
<accession>A0ABD3C686</accession>
<comment type="domain">
    <text evidence="5">The QLQ domain and WRC domain may be involved in protein-protein interaction and DNA-binding, respectively.</text>
</comment>
<dbReference type="InterPro" id="IPR031137">
    <property type="entry name" value="GRF"/>
</dbReference>
<evidence type="ECO:0000313" key="9">
    <source>
        <dbReference type="EMBL" id="KAL3625303.1"/>
    </source>
</evidence>
<dbReference type="InterPro" id="IPR014977">
    <property type="entry name" value="WRC_dom"/>
</dbReference>
<comment type="subcellular location">
    <subcellularLocation>
        <location evidence="1 4 5">Nucleus</location>
    </subcellularLocation>
</comment>
<comment type="similarity">
    <text evidence="2 5">Belongs to the GRF family.</text>
</comment>
<dbReference type="PANTHER" id="PTHR31602:SF46">
    <property type="entry name" value="GROWTH-REGULATING FACTOR 6"/>
    <property type="match status" value="1"/>
</dbReference>
<dbReference type="AlphaFoldDB" id="A0ABD3C686"/>
<evidence type="ECO:0000256" key="2">
    <source>
        <dbReference type="ARBA" id="ARBA00008122"/>
    </source>
</evidence>
<feature type="compositionally biased region" description="Polar residues" evidence="6">
    <location>
        <begin position="126"/>
        <end position="151"/>
    </location>
</feature>
<name>A0ABD3C686_9LAMI</name>
<dbReference type="EMBL" id="JAVIJP010000052">
    <property type="protein sequence ID" value="KAL3625303.1"/>
    <property type="molecule type" value="Genomic_DNA"/>
</dbReference>
<dbReference type="GO" id="GO:0006351">
    <property type="term" value="P:DNA-templated transcription"/>
    <property type="evidence" value="ECO:0007669"/>
    <property type="project" value="UniProtKB-UniRule"/>
</dbReference>
<feature type="domain" description="QLQ" evidence="7">
    <location>
        <begin position="15"/>
        <end position="50"/>
    </location>
</feature>
<dbReference type="Proteomes" id="UP001632038">
    <property type="component" value="Unassembled WGS sequence"/>
</dbReference>
<evidence type="ECO:0000256" key="1">
    <source>
        <dbReference type="ARBA" id="ARBA00004123"/>
    </source>
</evidence>
<dbReference type="PROSITE" id="PS51666">
    <property type="entry name" value="QLQ"/>
    <property type="match status" value="1"/>
</dbReference>
<dbReference type="GO" id="GO:0099402">
    <property type="term" value="P:plant organ development"/>
    <property type="evidence" value="ECO:0007669"/>
    <property type="project" value="UniProtKB-ARBA"/>
</dbReference>
<organism evidence="9 10">
    <name type="scientific">Castilleja foliolosa</name>
    <dbReference type="NCBI Taxonomy" id="1961234"/>
    <lineage>
        <taxon>Eukaryota</taxon>
        <taxon>Viridiplantae</taxon>
        <taxon>Streptophyta</taxon>
        <taxon>Embryophyta</taxon>
        <taxon>Tracheophyta</taxon>
        <taxon>Spermatophyta</taxon>
        <taxon>Magnoliopsida</taxon>
        <taxon>eudicotyledons</taxon>
        <taxon>Gunneridae</taxon>
        <taxon>Pentapetalae</taxon>
        <taxon>asterids</taxon>
        <taxon>lamiids</taxon>
        <taxon>Lamiales</taxon>
        <taxon>Orobanchaceae</taxon>
        <taxon>Pedicularideae</taxon>
        <taxon>Castillejinae</taxon>
        <taxon>Castilleja</taxon>
    </lineage>
</organism>
<feature type="short sequence motif" description="Bipartite nuclear localization signal" evidence="4">
    <location>
        <begin position="88"/>
        <end position="98"/>
    </location>
</feature>
<evidence type="ECO:0000259" key="8">
    <source>
        <dbReference type="PROSITE" id="PS51667"/>
    </source>
</evidence>